<sequence length="125" mass="13081">MRVFTRQLLAAAAIGAGFLASAATAQVQFVEVPDGTLMAPWNMNVEAVEDLNVLGANGQKIGEVDEVIGTSPATPTALVVDFEDGAGFADRDDVAIPLDAFQMSTNGLLLTASADDVANMPRWNE</sequence>
<dbReference type="Pfam" id="PF05239">
    <property type="entry name" value="PRC"/>
    <property type="match status" value="1"/>
</dbReference>
<name>A0A7V7PQX3_9HYPH</name>
<gene>
    <name evidence="3" type="ORF">F6X38_07710</name>
</gene>
<reference evidence="3 4" key="1">
    <citation type="submission" date="2019-09" db="EMBL/GenBank/DDBJ databases">
        <title>YIM 132180 draft genome.</title>
        <authorList>
            <person name="Zhang K."/>
        </authorList>
    </citation>
    <scope>NUCLEOTIDE SEQUENCE [LARGE SCALE GENOMIC DNA]</scope>
    <source>
        <strain evidence="3 4">YIM 132180</strain>
    </source>
</reference>
<evidence type="ECO:0000259" key="2">
    <source>
        <dbReference type="Pfam" id="PF05239"/>
    </source>
</evidence>
<evidence type="ECO:0000313" key="3">
    <source>
        <dbReference type="EMBL" id="KAB0680861.1"/>
    </source>
</evidence>
<keyword evidence="4" id="KW-1185">Reference proteome</keyword>
<protein>
    <recommendedName>
        <fullName evidence="2">PRC-barrel domain-containing protein</fullName>
    </recommendedName>
</protein>
<evidence type="ECO:0000313" key="4">
    <source>
        <dbReference type="Proteomes" id="UP000432089"/>
    </source>
</evidence>
<dbReference type="InterPro" id="IPR011033">
    <property type="entry name" value="PRC_barrel-like_sf"/>
</dbReference>
<dbReference type="SUPFAM" id="SSF50346">
    <property type="entry name" value="PRC-barrel domain"/>
    <property type="match status" value="1"/>
</dbReference>
<organism evidence="3 4">
    <name type="scientific">Plantimonas leprariae</name>
    <dbReference type="NCBI Taxonomy" id="2615207"/>
    <lineage>
        <taxon>Bacteria</taxon>
        <taxon>Pseudomonadati</taxon>
        <taxon>Pseudomonadota</taxon>
        <taxon>Alphaproteobacteria</taxon>
        <taxon>Hyphomicrobiales</taxon>
        <taxon>Aurantimonadaceae</taxon>
        <taxon>Plantimonas</taxon>
    </lineage>
</organism>
<accession>A0A7V7PQX3</accession>
<feature type="chain" id="PRO_5031326867" description="PRC-barrel domain-containing protein" evidence="1">
    <location>
        <begin position="26"/>
        <end position="125"/>
    </location>
</feature>
<dbReference type="EMBL" id="VZDO01000004">
    <property type="protein sequence ID" value="KAB0680861.1"/>
    <property type="molecule type" value="Genomic_DNA"/>
</dbReference>
<dbReference type="AlphaFoldDB" id="A0A7V7PQX3"/>
<dbReference type="Proteomes" id="UP000432089">
    <property type="component" value="Unassembled WGS sequence"/>
</dbReference>
<keyword evidence="1" id="KW-0732">Signal</keyword>
<feature type="signal peptide" evidence="1">
    <location>
        <begin position="1"/>
        <end position="25"/>
    </location>
</feature>
<comment type="caution">
    <text evidence="3">The sequence shown here is derived from an EMBL/GenBank/DDBJ whole genome shotgun (WGS) entry which is preliminary data.</text>
</comment>
<feature type="domain" description="PRC-barrel" evidence="2">
    <location>
        <begin position="48"/>
        <end position="114"/>
    </location>
</feature>
<evidence type="ECO:0000256" key="1">
    <source>
        <dbReference type="SAM" id="SignalP"/>
    </source>
</evidence>
<dbReference type="RefSeq" id="WP_150969013.1">
    <property type="nucleotide sequence ID" value="NZ_VZDO01000004.1"/>
</dbReference>
<dbReference type="Gene3D" id="2.30.30.240">
    <property type="entry name" value="PRC-barrel domain"/>
    <property type="match status" value="1"/>
</dbReference>
<dbReference type="InterPro" id="IPR027275">
    <property type="entry name" value="PRC-brl_dom"/>
</dbReference>
<proteinExistence type="predicted"/>